<dbReference type="InterPro" id="IPR036890">
    <property type="entry name" value="HATPase_C_sf"/>
</dbReference>
<dbReference type="PROSITE" id="PS50109">
    <property type="entry name" value="HIS_KIN"/>
    <property type="match status" value="1"/>
</dbReference>
<feature type="domain" description="Histidine kinase" evidence="6">
    <location>
        <begin position="454"/>
        <end position="677"/>
    </location>
</feature>
<dbReference type="SUPFAM" id="SSF55785">
    <property type="entry name" value="PYP-like sensor domain (PAS domain)"/>
    <property type="match status" value="3"/>
</dbReference>
<dbReference type="EMBL" id="AAMO01000001">
    <property type="protein sequence ID" value="EAQ04827.1"/>
    <property type="molecule type" value="Genomic_DNA"/>
</dbReference>
<evidence type="ECO:0000256" key="4">
    <source>
        <dbReference type="PROSITE-ProRule" id="PRU00169"/>
    </source>
</evidence>
<feature type="coiled-coil region" evidence="5">
    <location>
        <begin position="404"/>
        <end position="445"/>
    </location>
</feature>
<dbReference type="Gene3D" id="3.40.50.2300">
    <property type="match status" value="2"/>
</dbReference>
<keyword evidence="3 4" id="KW-0597">Phosphoprotein</keyword>
<protein>
    <recommendedName>
        <fullName evidence="2">histidine kinase</fullName>
        <ecNumber evidence="2">2.7.13.3</ecNumber>
    </recommendedName>
</protein>
<dbReference type="SUPFAM" id="SSF52172">
    <property type="entry name" value="CheY-like"/>
    <property type="match status" value="2"/>
</dbReference>
<dbReference type="GO" id="GO:0000155">
    <property type="term" value="F:phosphorelay sensor kinase activity"/>
    <property type="evidence" value="ECO:0007669"/>
    <property type="project" value="InterPro"/>
</dbReference>
<dbReference type="RefSeq" id="WP_009805444.1">
    <property type="nucleotide sequence ID" value="NZ_CH724131.1"/>
</dbReference>
<dbReference type="CDD" id="cd00082">
    <property type="entry name" value="HisKA"/>
    <property type="match status" value="1"/>
</dbReference>
<dbReference type="SMART" id="SM00388">
    <property type="entry name" value="HisKA"/>
    <property type="match status" value="1"/>
</dbReference>
<dbReference type="Gene3D" id="1.10.287.130">
    <property type="match status" value="1"/>
</dbReference>
<dbReference type="InterPro" id="IPR003661">
    <property type="entry name" value="HisK_dim/P_dom"/>
</dbReference>
<dbReference type="Gene3D" id="3.30.565.10">
    <property type="entry name" value="Histidine kinase-like ATPase, C-terminal domain"/>
    <property type="match status" value="1"/>
</dbReference>
<dbReference type="InterPro" id="IPR000014">
    <property type="entry name" value="PAS"/>
</dbReference>
<dbReference type="FunFam" id="3.30.450.20:FF:000099">
    <property type="entry name" value="Sensory box sensor histidine kinase"/>
    <property type="match status" value="1"/>
</dbReference>
<evidence type="ECO:0000313" key="10">
    <source>
        <dbReference type="EMBL" id="EAQ04827.1"/>
    </source>
</evidence>
<evidence type="ECO:0000313" key="11">
    <source>
        <dbReference type="Proteomes" id="UP000004318"/>
    </source>
</evidence>
<evidence type="ECO:0000259" key="8">
    <source>
        <dbReference type="PROSITE" id="PS50112"/>
    </source>
</evidence>
<dbReference type="AlphaFoldDB" id="A3TT50"/>
<feature type="modified residue" description="4-aspartylphosphate" evidence="4">
    <location>
        <position position="888"/>
    </location>
</feature>
<organism evidence="10 11">
    <name type="scientific">Pseudooceanicola batsensis (strain ATCC BAA-863 / DSM 15984 / KCTC 12145 / HTCC2597)</name>
    <name type="common">Oceanicola batsensis</name>
    <dbReference type="NCBI Taxonomy" id="252305"/>
    <lineage>
        <taxon>Bacteria</taxon>
        <taxon>Pseudomonadati</taxon>
        <taxon>Pseudomonadota</taxon>
        <taxon>Alphaproteobacteria</taxon>
        <taxon>Rhodobacterales</taxon>
        <taxon>Paracoccaceae</taxon>
        <taxon>Pseudooceanicola</taxon>
    </lineage>
</organism>
<dbReference type="eggNOG" id="COG4191">
    <property type="taxonomic scope" value="Bacteria"/>
</dbReference>
<evidence type="ECO:0000256" key="5">
    <source>
        <dbReference type="SAM" id="Coils"/>
    </source>
</evidence>
<feature type="domain" description="PAS" evidence="8">
    <location>
        <begin position="291"/>
        <end position="361"/>
    </location>
</feature>
<dbReference type="InterPro" id="IPR005467">
    <property type="entry name" value="His_kinase_dom"/>
</dbReference>
<dbReference type="InterPro" id="IPR001610">
    <property type="entry name" value="PAC"/>
</dbReference>
<dbReference type="EC" id="2.7.13.3" evidence="2"/>
<dbReference type="PANTHER" id="PTHR43065">
    <property type="entry name" value="SENSOR HISTIDINE KINASE"/>
    <property type="match status" value="1"/>
</dbReference>
<dbReference type="PRINTS" id="PR00344">
    <property type="entry name" value="BCTRLSENSOR"/>
</dbReference>
<dbReference type="Proteomes" id="UP000004318">
    <property type="component" value="Unassembled WGS sequence"/>
</dbReference>
<dbReference type="PROSITE" id="PS50110">
    <property type="entry name" value="RESPONSE_REGULATORY"/>
    <property type="match status" value="2"/>
</dbReference>
<dbReference type="InterPro" id="IPR003594">
    <property type="entry name" value="HATPase_dom"/>
</dbReference>
<feature type="domain" description="PAS" evidence="8">
    <location>
        <begin position="1"/>
        <end position="52"/>
    </location>
</feature>
<dbReference type="HOGENOM" id="CLU_000445_114_51_5"/>
<gene>
    <name evidence="10" type="ORF">OB2597_06075</name>
</gene>
<comment type="caution">
    <text evidence="10">The sequence shown here is derived from an EMBL/GenBank/DDBJ whole genome shotgun (WGS) entry which is preliminary data.</text>
</comment>
<evidence type="ECO:0000259" key="6">
    <source>
        <dbReference type="PROSITE" id="PS50109"/>
    </source>
</evidence>
<dbReference type="Pfam" id="PF02518">
    <property type="entry name" value="HATPase_c"/>
    <property type="match status" value="1"/>
</dbReference>
<keyword evidence="11" id="KW-1185">Reference proteome</keyword>
<feature type="domain" description="Response regulatory" evidence="7">
    <location>
        <begin position="839"/>
        <end position="950"/>
    </location>
</feature>
<dbReference type="OrthoDB" id="9796100at2"/>
<dbReference type="InterPro" id="IPR036097">
    <property type="entry name" value="HisK_dim/P_sf"/>
</dbReference>
<dbReference type="STRING" id="252305.OB2597_06075"/>
<dbReference type="Pfam" id="PF00072">
    <property type="entry name" value="Response_reg"/>
    <property type="match status" value="2"/>
</dbReference>
<evidence type="ECO:0000259" key="7">
    <source>
        <dbReference type="PROSITE" id="PS50110"/>
    </source>
</evidence>
<dbReference type="InterPro" id="IPR013656">
    <property type="entry name" value="PAS_4"/>
</dbReference>
<reference evidence="10 11" key="1">
    <citation type="journal article" date="2010" name="J. Bacteriol.">
        <title>Genome sequences of Oceanicola granulosus HTCC2516(T) and Oceanicola batsensis HTCC2597(TDelta).</title>
        <authorList>
            <person name="Thrash J.C."/>
            <person name="Cho J.C."/>
            <person name="Vergin K.L."/>
            <person name="Giovannoni S.J."/>
        </authorList>
    </citation>
    <scope>NUCLEOTIDE SEQUENCE [LARGE SCALE GENOMIC DNA]</scope>
    <source>
        <strain evidence="11">ATCC BAA-863 / DSM 15984 / KCTC 12145 / HTCC2597</strain>
    </source>
</reference>
<dbReference type="InterPro" id="IPR011006">
    <property type="entry name" value="CheY-like_superfamily"/>
</dbReference>
<proteinExistence type="predicted"/>
<dbReference type="SMART" id="SM00086">
    <property type="entry name" value="PAC"/>
    <property type="match status" value="2"/>
</dbReference>
<keyword evidence="10" id="KW-0808">Transferase</keyword>
<dbReference type="PANTHER" id="PTHR43065:SF42">
    <property type="entry name" value="TWO-COMPONENT SENSOR PPRA"/>
    <property type="match status" value="1"/>
</dbReference>
<evidence type="ECO:0000256" key="2">
    <source>
        <dbReference type="ARBA" id="ARBA00012438"/>
    </source>
</evidence>
<evidence type="ECO:0000256" key="3">
    <source>
        <dbReference type="ARBA" id="ARBA00022553"/>
    </source>
</evidence>
<keyword evidence="10" id="KW-0418">Kinase</keyword>
<feature type="domain" description="Response regulatory" evidence="7">
    <location>
        <begin position="697"/>
        <end position="813"/>
    </location>
</feature>
<dbReference type="InterPro" id="IPR035965">
    <property type="entry name" value="PAS-like_dom_sf"/>
</dbReference>
<dbReference type="eggNOG" id="COG3829">
    <property type="taxonomic scope" value="Bacteria"/>
</dbReference>
<dbReference type="InterPro" id="IPR001789">
    <property type="entry name" value="Sig_transdc_resp-reg_receiver"/>
</dbReference>
<dbReference type="SUPFAM" id="SSF55874">
    <property type="entry name" value="ATPase domain of HSP90 chaperone/DNA topoisomerase II/histidine kinase"/>
    <property type="match status" value="1"/>
</dbReference>
<dbReference type="PROSITE" id="PS50112">
    <property type="entry name" value="PAS"/>
    <property type="match status" value="2"/>
</dbReference>
<dbReference type="InterPro" id="IPR013655">
    <property type="entry name" value="PAS_fold_3"/>
</dbReference>
<dbReference type="SMART" id="SM00091">
    <property type="entry name" value="PAS"/>
    <property type="match status" value="3"/>
</dbReference>
<dbReference type="PROSITE" id="PS50113">
    <property type="entry name" value="PAC"/>
    <property type="match status" value="1"/>
</dbReference>
<dbReference type="SMART" id="SM00387">
    <property type="entry name" value="HATPase_c"/>
    <property type="match status" value="1"/>
</dbReference>
<evidence type="ECO:0000259" key="9">
    <source>
        <dbReference type="PROSITE" id="PS50113"/>
    </source>
</evidence>
<feature type="modified residue" description="4-aspartylphosphate" evidence="4">
    <location>
        <position position="747"/>
    </location>
</feature>
<dbReference type="Pfam" id="PF08447">
    <property type="entry name" value="PAS_3"/>
    <property type="match status" value="1"/>
</dbReference>
<dbReference type="InterPro" id="IPR004358">
    <property type="entry name" value="Sig_transdc_His_kin-like_C"/>
</dbReference>
<feature type="domain" description="PAC" evidence="9">
    <location>
        <begin position="364"/>
        <end position="416"/>
    </location>
</feature>
<dbReference type="CDD" id="cd00130">
    <property type="entry name" value="PAS"/>
    <property type="match status" value="2"/>
</dbReference>
<dbReference type="Pfam" id="PF08448">
    <property type="entry name" value="PAS_4"/>
    <property type="match status" value="2"/>
</dbReference>
<keyword evidence="5" id="KW-0175">Coiled coil</keyword>
<name>A3TT50_PSEBH</name>
<dbReference type="SUPFAM" id="SSF47384">
    <property type="entry name" value="Homodimeric domain of signal transducing histidine kinase"/>
    <property type="match status" value="1"/>
</dbReference>
<accession>A3TT50</accession>
<comment type="catalytic activity">
    <reaction evidence="1">
        <text>ATP + protein L-histidine = ADP + protein N-phospho-L-histidine.</text>
        <dbReference type="EC" id="2.7.13.3"/>
    </reaction>
</comment>
<sequence>MKHDFEKLFLAAPSPFVLLDRDLKMVWANDAYLHATGRSREGIIGRAMFDEFPSQPESGPGRMLRASFKRVFEDGVTDHLPLIPYPIPGPDGAPMERYWSATHTPISGAGGEVEFILQNTQDVTELYEPARRTALPAPDLADLLRRADHVTRQIHELDSTAEFFRMIFDQAPSFMAILTGPEHEFRIVNDAYMQLVGQRDLMGRTVRDALPEVEGQGFFELLDKVFRTGEPITLKGAEIDLQRTDRGPSERAYLDFVYQPLTGRDGSTIGIFVQGHDVTAQAVAEANLREAEERFRTMAQTMPVHVWTARPDGGLDWLSDQVYGYTGGTEAELSGTGWVSVVHPEDRDRVGAVWERAVKERTTYETEFRVRRADGAYRWHLVRATPILDDRGGIIRWIGTNSDIDEQKAMSEQLADLNATLEDRVEQRNRELEEMHAKLRQSQRMEAIGNLAGGVAHDFNNILQALSGSLAMASRELPDEAPGRARIEAAMGAVKRGASLSSQLLAFSRRQALQPRPLDLRDLLQDMDQILRSAIGEAVALEVEAPDDLWPAFVDASSTENAVLNLAMNARDALAGRGCLRIELSNRHLTDQDVAGDTEMRAGDYVELKVIDDGPGIPAETLNHVFEPFFTTKPVGKGTGLGLSMVYGFVRQSGGRVTIESMPGAGTVVTLSLPRAERALEPLRSRYAGTVPGGHESLLLVEDDPDVRDSTAAILEELGYSVRTAPDPGAALEIMKAWDALDMVISDVVMPGDIGVGAMVDALRARQKDLPVLFISGYSRDAIARDGRVDAGVRLLIKPFSQEELAVKVREALDARGNAFVGDGPTEDPVPPASLETCRVLVCEDEVLIRMDIVAVLEDLGADVSQAATGGQALKALEDGEFDVLMVDVGLPDMTGVEVAHAARAARPELAIVFCTGRSEVASADEFERCAVLQKPFCDKELTAIVRRLWISGTEPGGGGVH</sequence>
<dbReference type="SMART" id="SM00448">
    <property type="entry name" value="REC"/>
    <property type="match status" value="2"/>
</dbReference>
<evidence type="ECO:0000256" key="1">
    <source>
        <dbReference type="ARBA" id="ARBA00000085"/>
    </source>
</evidence>
<dbReference type="NCBIfam" id="TIGR00229">
    <property type="entry name" value="sensory_box"/>
    <property type="match status" value="1"/>
</dbReference>
<dbReference type="InterPro" id="IPR000700">
    <property type="entry name" value="PAS-assoc_C"/>
</dbReference>
<dbReference type="Gene3D" id="3.30.450.20">
    <property type="entry name" value="PAS domain"/>
    <property type="match status" value="3"/>
</dbReference>